<proteinExistence type="predicted"/>
<dbReference type="Proteomes" id="UP000887013">
    <property type="component" value="Unassembled WGS sequence"/>
</dbReference>
<organism evidence="2 3">
    <name type="scientific">Nephila pilipes</name>
    <name type="common">Giant wood spider</name>
    <name type="synonym">Nephila maculata</name>
    <dbReference type="NCBI Taxonomy" id="299642"/>
    <lineage>
        <taxon>Eukaryota</taxon>
        <taxon>Metazoa</taxon>
        <taxon>Ecdysozoa</taxon>
        <taxon>Arthropoda</taxon>
        <taxon>Chelicerata</taxon>
        <taxon>Arachnida</taxon>
        <taxon>Araneae</taxon>
        <taxon>Araneomorphae</taxon>
        <taxon>Entelegynae</taxon>
        <taxon>Araneoidea</taxon>
        <taxon>Nephilidae</taxon>
        <taxon>Nephila</taxon>
    </lineage>
</organism>
<feature type="region of interest" description="Disordered" evidence="1">
    <location>
        <begin position="44"/>
        <end position="66"/>
    </location>
</feature>
<accession>A0A8X6IW36</accession>
<name>A0A8X6IW36_NEPPI</name>
<dbReference type="AlphaFoldDB" id="A0A8X6IW36"/>
<keyword evidence="3" id="KW-1185">Reference proteome</keyword>
<sequence>MKGKKIISPSELKANLDGYKSIRIGCKFSDLVAHKEKHEYNEINGFSKRKRIPDEREPSRPTQGNAVISAKLRGRQHVLVLIANTDNFYTDRTARLTEAFMNITAVTPRLSTPVQLNI</sequence>
<dbReference type="EMBL" id="BMAW01093967">
    <property type="protein sequence ID" value="GFS63047.1"/>
    <property type="molecule type" value="Genomic_DNA"/>
</dbReference>
<reference evidence="2" key="1">
    <citation type="submission" date="2020-08" db="EMBL/GenBank/DDBJ databases">
        <title>Multicomponent nature underlies the extraordinary mechanical properties of spider dragline silk.</title>
        <authorList>
            <person name="Kono N."/>
            <person name="Nakamura H."/>
            <person name="Mori M."/>
            <person name="Yoshida Y."/>
            <person name="Ohtoshi R."/>
            <person name="Malay A.D."/>
            <person name="Moran D.A.P."/>
            <person name="Tomita M."/>
            <person name="Numata K."/>
            <person name="Arakawa K."/>
        </authorList>
    </citation>
    <scope>NUCLEOTIDE SEQUENCE</scope>
</reference>
<evidence type="ECO:0000256" key="1">
    <source>
        <dbReference type="SAM" id="MobiDB-lite"/>
    </source>
</evidence>
<evidence type="ECO:0000313" key="2">
    <source>
        <dbReference type="EMBL" id="GFS63047.1"/>
    </source>
</evidence>
<protein>
    <submittedName>
        <fullName evidence="2">Uncharacterized protein</fullName>
    </submittedName>
</protein>
<evidence type="ECO:0000313" key="3">
    <source>
        <dbReference type="Proteomes" id="UP000887013"/>
    </source>
</evidence>
<comment type="caution">
    <text evidence="2">The sequence shown here is derived from an EMBL/GenBank/DDBJ whole genome shotgun (WGS) entry which is preliminary data.</text>
</comment>
<gene>
    <name evidence="2" type="ORF">NPIL_317661</name>
</gene>